<dbReference type="AlphaFoldDB" id="A0A6P6BEP1"/>
<dbReference type="RefSeq" id="XP_022775577.1">
    <property type="nucleotide sequence ID" value="XM_022919842.1"/>
</dbReference>
<gene>
    <name evidence="2" type="primary">LOC111317416</name>
</gene>
<sequence length="148" mass="16723">MATLVDSFLADLDELSGNEANVLDEENDDVKIMEEDSDGDLAGFEALNYDDLDSVSKLQKTQRHIDIMQVLGKALWKQWCCLWTNFKFVFHTCAGIELTNPQAHVHQLGSGTQSTSLRLEHFQRSRGHERKHLLTATSLDDIGLMKSM</sequence>
<dbReference type="Proteomes" id="UP000515121">
    <property type="component" value="Unplaced"/>
</dbReference>
<dbReference type="PANTHER" id="PTHR13904">
    <property type="entry name" value="PRE-MRNA SPLICING FACTOR PRP31"/>
    <property type="match status" value="1"/>
</dbReference>
<dbReference type="GO" id="GO:0005687">
    <property type="term" value="C:U4 snRNP"/>
    <property type="evidence" value="ECO:0007669"/>
    <property type="project" value="TreeGrafter"/>
</dbReference>
<keyword evidence="2" id="KW-0687">Ribonucleoprotein</keyword>
<dbReference type="OrthoDB" id="4771285at2759"/>
<dbReference type="GO" id="GO:0046540">
    <property type="term" value="C:U4/U6 x U5 tri-snRNP complex"/>
    <property type="evidence" value="ECO:0007669"/>
    <property type="project" value="InterPro"/>
</dbReference>
<dbReference type="PANTHER" id="PTHR13904:SF0">
    <property type="entry name" value="U4_U6 SMALL NUCLEAR RIBONUCLEOPROTEIN PRP31"/>
    <property type="match status" value="1"/>
</dbReference>
<name>A0A6P6BEP1_DURZI</name>
<proteinExistence type="predicted"/>
<accession>A0A6P6BEP1</accession>
<evidence type="ECO:0000313" key="1">
    <source>
        <dbReference type="Proteomes" id="UP000515121"/>
    </source>
</evidence>
<dbReference type="GO" id="GO:0071011">
    <property type="term" value="C:precatalytic spliceosome"/>
    <property type="evidence" value="ECO:0007669"/>
    <property type="project" value="TreeGrafter"/>
</dbReference>
<dbReference type="InterPro" id="IPR027105">
    <property type="entry name" value="Prp31"/>
</dbReference>
<organism evidence="1 2">
    <name type="scientific">Durio zibethinus</name>
    <name type="common">Durian</name>
    <dbReference type="NCBI Taxonomy" id="66656"/>
    <lineage>
        <taxon>Eukaryota</taxon>
        <taxon>Viridiplantae</taxon>
        <taxon>Streptophyta</taxon>
        <taxon>Embryophyta</taxon>
        <taxon>Tracheophyta</taxon>
        <taxon>Spermatophyta</taxon>
        <taxon>Magnoliopsida</taxon>
        <taxon>eudicotyledons</taxon>
        <taxon>Gunneridae</taxon>
        <taxon>Pentapetalae</taxon>
        <taxon>rosids</taxon>
        <taxon>malvids</taxon>
        <taxon>Malvales</taxon>
        <taxon>Malvaceae</taxon>
        <taxon>Helicteroideae</taxon>
        <taxon>Durio</taxon>
    </lineage>
</organism>
<protein>
    <submittedName>
        <fullName evidence="2">U4/U6 small nuclear ribonucleoprotein Prp31 homolog isoform X1</fullName>
    </submittedName>
</protein>
<dbReference type="GO" id="GO:0000244">
    <property type="term" value="P:spliceosomal tri-snRNP complex assembly"/>
    <property type="evidence" value="ECO:0007669"/>
    <property type="project" value="InterPro"/>
</dbReference>
<dbReference type="KEGG" id="dzi:111317416"/>
<evidence type="ECO:0000313" key="2">
    <source>
        <dbReference type="RefSeq" id="XP_022775577.1"/>
    </source>
</evidence>
<keyword evidence="1" id="KW-1185">Reference proteome</keyword>
<reference evidence="2" key="1">
    <citation type="submission" date="2025-08" db="UniProtKB">
        <authorList>
            <consortium name="RefSeq"/>
        </authorList>
    </citation>
    <scope>IDENTIFICATION</scope>
    <source>
        <tissue evidence="2">Fruit stalk</tissue>
    </source>
</reference>
<dbReference type="GeneID" id="111317416"/>